<sequence>MGVKLGDPNHLRIDVDAEAQRAFLWLYGDRYELTTVELARDPYLPPGGFFPDSWGDFNPVHKVTLGVVPRPVPPLPQPAPRRRWSTHMGLRRPKP</sequence>
<dbReference type="GeneID" id="26639327"/>
<evidence type="ECO:0000313" key="2">
    <source>
        <dbReference type="EMBL" id="AJK27412.1"/>
    </source>
</evidence>
<feature type="compositionally biased region" description="Basic residues" evidence="1">
    <location>
        <begin position="80"/>
        <end position="95"/>
    </location>
</feature>
<organism evidence="2 3">
    <name type="scientific">Mycobacterium phage Kratio</name>
    <dbReference type="NCBI Taxonomy" id="1606763"/>
    <lineage>
        <taxon>Viruses</taxon>
        <taxon>Duplodnaviria</taxon>
        <taxon>Heunggongvirae</taxon>
        <taxon>Uroviricota</taxon>
        <taxon>Caudoviricetes</taxon>
        <taxon>Weiservirinae</taxon>
        <taxon>Kratiovirus</taxon>
        <taxon>Kratiovirus kratio</taxon>
    </lineage>
</organism>
<gene>
    <name evidence="2" type="ORF">PBI_KRATIO_83</name>
</gene>
<dbReference type="OrthoDB" id="41509at10239"/>
<evidence type="ECO:0000256" key="1">
    <source>
        <dbReference type="SAM" id="MobiDB-lite"/>
    </source>
</evidence>
<dbReference type="KEGG" id="vg:26639327"/>
<dbReference type="Proteomes" id="UP000032126">
    <property type="component" value="Segment"/>
</dbReference>
<keyword evidence="3" id="KW-1185">Reference proteome</keyword>
<feature type="compositionally biased region" description="Pro residues" evidence="1">
    <location>
        <begin position="70"/>
        <end position="79"/>
    </location>
</feature>
<protein>
    <submittedName>
        <fullName evidence="2">Uncharacterized protein</fullName>
    </submittedName>
</protein>
<dbReference type="RefSeq" id="YP_009212829.1">
    <property type="nucleotide sequence ID" value="NC_028947.1"/>
</dbReference>
<proteinExistence type="predicted"/>
<accession>A0A0C5ADR1</accession>
<evidence type="ECO:0000313" key="3">
    <source>
        <dbReference type="Proteomes" id="UP000032126"/>
    </source>
</evidence>
<dbReference type="EMBL" id="KM923971">
    <property type="protein sequence ID" value="AJK27412.1"/>
    <property type="molecule type" value="Genomic_DNA"/>
</dbReference>
<name>A0A0C5ADR1_9CAUD</name>
<feature type="region of interest" description="Disordered" evidence="1">
    <location>
        <begin position="70"/>
        <end position="95"/>
    </location>
</feature>
<reference evidence="2 3" key="1">
    <citation type="submission" date="2014-10" db="EMBL/GenBank/DDBJ databases">
        <authorList>
            <person name="Franco-Moreira L.J."/>
            <person name="Acosta-Bonilla D."/>
            <person name="Alvarado-Vega D.L."/>
            <person name="Berrios-Pagan L.R."/>
            <person name="Burgos-Santana G."/>
            <person name="Collazo-Rodriguez B.J."/>
            <person name="Cordero-Bernard G."/>
            <person name="Cotto-Rosario A."/>
            <person name="Dominguez-Rodriguez E."/>
            <person name="Figueroa-Negron P."/>
            <person name="Huertas-de-Jesus N.A."/>
            <person name="Leon-Rivera A."/>
            <person name="Llavona-Cartagena I.G."/>
            <person name="Machin-Rivera R."/>
            <person name="Maldonado-Rodriguez J.M."/>
            <person name="Maldonado-Vazquez N."/>
            <person name="Melendez-Rodriguez N."/>
            <person name="Merced-Carire N.D."/>
            <person name="Mora-Marrero P.M."/>
            <person name="Negron-Cruz N."/>
            <person name="Nieves-Mendez L."/>
            <person name="Pereira-Torres T.N."/>
            <person name="Perez-Otero J."/>
            <person name="Ramos-Gonzalez J."/>
            <person name="Ramos-Rivera M."/>
            <person name="Reyes-Aponte A.J."/>
            <person name="Rivera-Burgos M."/>
            <person name="Rodriguez-Arriaga L."/>
            <person name="Sanchez-Collazo M."/>
            <person name="Soto-Diaz O.R."/>
            <person name="Suarez-Marquez A.M."/>
            <person name="Velazquez-Fernandez A.L."/>
            <person name="Vives-Matos I."/>
            <person name="Rubin M.R."/>
            <person name="Vazquez E."/>
            <person name="Wang X."/>
            <person name="Crowell R."/>
            <person name="Bostrom M.A."/>
            <person name="Burke M."/>
            <person name="Wright G.M."/>
            <person name="Gregory S.G."/>
            <person name="Colman S.D."/>
            <person name="Anders K.R."/>
            <person name="Braun M.A."/>
            <person name="Delesalle V.A."/>
            <person name="Hughes L.E."/>
            <person name="Ware V.C."/>
            <person name="Bradley K.W."/>
            <person name="Barker L.P."/>
            <person name="Asai D.J."/>
            <person name="Bowman C.A."/>
            <person name="Russell D.A."/>
            <person name="Pope W.H."/>
            <person name="Jacobs-Sera D."/>
            <person name="Hendrix R.W."/>
            <person name="Hatfull G.F."/>
        </authorList>
    </citation>
    <scope>NUCLEOTIDE SEQUENCE [LARGE SCALE GENOMIC DNA]</scope>
</reference>